<evidence type="ECO:0000256" key="3">
    <source>
        <dbReference type="ARBA" id="ARBA00022694"/>
    </source>
</evidence>
<keyword evidence="2 5" id="KW-1017">Isopeptide bond</keyword>
<keyword evidence="1 5" id="KW-0963">Cytoplasm</keyword>
<keyword evidence="3 5" id="KW-0819">tRNA processing</keyword>
<comment type="PTM">
    <text evidence="5">C-terminal thiocarboxylation occurs in 2 steps, it is first acyl-adenylated (-COAMP) via the hesA/moeB/thiF part of UBA4, then thiocarboxylated (-COSH) via the rhodanese domain of UBA4.</text>
</comment>
<dbReference type="Proteomes" id="UP001492380">
    <property type="component" value="Unassembled WGS sequence"/>
</dbReference>
<comment type="similarity">
    <text evidence="5 6">Belongs to the URM1 family.</text>
</comment>
<dbReference type="EMBL" id="JBBWRZ010000007">
    <property type="protein sequence ID" value="KAK8232551.1"/>
    <property type="molecule type" value="Genomic_DNA"/>
</dbReference>
<protein>
    <recommendedName>
        <fullName evidence="5 6">Ubiquitin-related modifier 1</fullName>
    </recommendedName>
</protein>
<evidence type="ECO:0000256" key="6">
    <source>
        <dbReference type="RuleBase" id="RU361182"/>
    </source>
</evidence>
<comment type="function">
    <text evidence="5">Acts as a sulfur carrier required for 2-thiolation of mcm(5)S(2)U at tRNA wobble positions of cytosolic tRNA(Lys), tRNA(Glu) and tRNA(Gln). Serves as sulfur donor in tRNA 2-thiolation reaction by being thiocarboxylated (-COSH) at its C-terminus by the MOCS3 homolog UBA4. The sulfur is then transferred to tRNA to form 2-thiolation of mcm(5)S(2)U. Prior mcm(5) tRNA modification by the elongator complex is required for 2-thiolation. Also acts as a ubiquitin-like protein (UBL) that is covalently conjugated via an isopeptide bond to lysine residues of target proteins such as AHP1. The thiocarboxylated form serves as substrate for conjugation and oxidative stress specifically induces the formation of UBL-protein conjugates.</text>
</comment>
<name>A0ABR1YLD0_9PEZI</name>
<feature type="modified residue" description="1-thioglycine" evidence="5">
    <location>
        <position position="125"/>
    </location>
</feature>
<dbReference type="CDD" id="cd01764">
    <property type="entry name" value="Ubl_Urm1"/>
    <property type="match status" value="1"/>
</dbReference>
<keyword evidence="4 5" id="KW-0833">Ubl conjugation pathway</keyword>
<dbReference type="PANTHER" id="PTHR14986">
    <property type="entry name" value="RURM1 PROTEIN"/>
    <property type="match status" value="1"/>
</dbReference>
<dbReference type="Pfam" id="PF09138">
    <property type="entry name" value="Urm1"/>
    <property type="match status" value="1"/>
</dbReference>
<dbReference type="SUPFAM" id="SSF54285">
    <property type="entry name" value="MoaD/ThiS"/>
    <property type="match status" value="1"/>
</dbReference>
<evidence type="ECO:0000256" key="1">
    <source>
        <dbReference type="ARBA" id="ARBA00022490"/>
    </source>
</evidence>
<dbReference type="HAMAP" id="MF_03048">
    <property type="entry name" value="Urm1"/>
    <property type="match status" value="1"/>
</dbReference>
<accession>A0ABR1YLD0</accession>
<dbReference type="InterPro" id="IPR012675">
    <property type="entry name" value="Beta-grasp_dom_sf"/>
</dbReference>
<keyword evidence="8" id="KW-1185">Reference proteome</keyword>
<sequence>MTTATSVVTANSEDVVPIEVEFGGGLEILFSNQSKHNIALPAKNKDGSPANMKALVTHLCENTMTDHRKELFVLKGDDGYEVRPGIIVLIGPPLDESDWELEGEMEYEFPVKGDRVVFISTLHGG</sequence>
<comment type="subcellular location">
    <subcellularLocation>
        <location evidence="5 6">Cytoplasm</location>
    </subcellularLocation>
</comment>
<comment type="pathway">
    <text evidence="5 6">tRNA modification; 5-methoxycarbonylmethyl-2-thiouridine-tRNA biosynthesis.</text>
</comment>
<evidence type="ECO:0000256" key="4">
    <source>
        <dbReference type="ARBA" id="ARBA00022786"/>
    </source>
</evidence>
<evidence type="ECO:0000313" key="8">
    <source>
        <dbReference type="Proteomes" id="UP001492380"/>
    </source>
</evidence>
<feature type="cross-link" description="Glycyl lysine isopeptide (Gly-Lys) (interchain with K-? in acceptor proteins)" evidence="5">
    <location>
        <position position="125"/>
    </location>
</feature>
<evidence type="ECO:0000256" key="5">
    <source>
        <dbReference type="HAMAP-Rule" id="MF_03048"/>
    </source>
</evidence>
<gene>
    <name evidence="5" type="primary">URM1</name>
    <name evidence="7" type="ORF">HDK90DRAFT_316750</name>
</gene>
<comment type="caution">
    <text evidence="7">The sequence shown here is derived from an EMBL/GenBank/DDBJ whole genome shotgun (WGS) entry which is preliminary data.</text>
</comment>
<dbReference type="Gene3D" id="3.10.20.30">
    <property type="match status" value="1"/>
</dbReference>
<dbReference type="PIRSF" id="PIRSF037379">
    <property type="entry name" value="Ubiquitin-related_modifier_1"/>
    <property type="match status" value="1"/>
</dbReference>
<organism evidence="7 8">
    <name type="scientific">Phyllosticta capitalensis</name>
    <dbReference type="NCBI Taxonomy" id="121624"/>
    <lineage>
        <taxon>Eukaryota</taxon>
        <taxon>Fungi</taxon>
        <taxon>Dikarya</taxon>
        <taxon>Ascomycota</taxon>
        <taxon>Pezizomycotina</taxon>
        <taxon>Dothideomycetes</taxon>
        <taxon>Dothideomycetes incertae sedis</taxon>
        <taxon>Botryosphaeriales</taxon>
        <taxon>Phyllostictaceae</taxon>
        <taxon>Phyllosticta</taxon>
    </lineage>
</organism>
<dbReference type="InterPro" id="IPR015221">
    <property type="entry name" value="Urm1"/>
</dbReference>
<evidence type="ECO:0000313" key="7">
    <source>
        <dbReference type="EMBL" id="KAK8232551.1"/>
    </source>
</evidence>
<proteinExistence type="inferred from homology"/>
<evidence type="ECO:0000256" key="2">
    <source>
        <dbReference type="ARBA" id="ARBA00022499"/>
    </source>
</evidence>
<dbReference type="InterPro" id="IPR016155">
    <property type="entry name" value="Mopterin_synth/thiamin_S_b"/>
</dbReference>
<reference evidence="7 8" key="1">
    <citation type="submission" date="2024-04" db="EMBL/GenBank/DDBJ databases">
        <title>Phyllosticta paracitricarpa is synonymous to the EU quarantine fungus P. citricarpa based on phylogenomic analyses.</title>
        <authorList>
            <consortium name="Lawrence Berkeley National Laboratory"/>
            <person name="Van Ingen-Buijs V.A."/>
            <person name="Van Westerhoven A.C."/>
            <person name="Haridas S."/>
            <person name="Skiadas P."/>
            <person name="Martin F."/>
            <person name="Groenewald J.Z."/>
            <person name="Crous P.W."/>
            <person name="Seidl M.F."/>
        </authorList>
    </citation>
    <scope>NUCLEOTIDE SEQUENCE [LARGE SCALE GENOMIC DNA]</scope>
    <source>
        <strain evidence="7 8">CBS 123374</strain>
    </source>
</reference>